<feature type="signal peptide" evidence="4">
    <location>
        <begin position="1"/>
        <end position="20"/>
    </location>
</feature>
<dbReference type="Gene3D" id="2.140.10.10">
    <property type="entry name" value="Quinoprotein alcohol dehydrogenase-like superfamily"/>
    <property type="match status" value="1"/>
</dbReference>
<dbReference type="PANTHER" id="PTHR32303">
    <property type="entry name" value="QUINOPROTEIN ALCOHOL DEHYDROGENASE (CYTOCHROME C)"/>
    <property type="match status" value="1"/>
</dbReference>
<sequence precursor="true">MKLSIILVLFALALTISLYPQGPADQWTIAGQDLADSRSQPSETKIGVSNVGNLAVKWKFTTESDVSATPTIDGDAVYFPDWAGNLFALKKTDGSILWSHKVADYDGFTGAISRVSPAIHGNDIIIGDLQSSTQPHNGAWIIAVDRQTGLLHWKTQVDSHLAAIITGPPVIAGNAVYAGVSSSEESLATNAAYPCCSFRGSMVALNANNGEILWQTFTVPDNHGRTDGYSGNAIWQPPAIDLARGLLYTGTGNNYEVPDEVKACLATATMAEQPSCFSSQDYFDSAMALDLRTGQVRWSRRLQGIDVWTVACVRNPTPVSCPIPASPDFDLSGSGPNLLPNIVGFGQKSGIYWALNPDTGAMVWSTVVGPGATLGGIEWGTATDGKRIYVAITNSAHLPYPLLDGRSITWGAWSALDVATGKILWQTADPFEAIDMGAVSVANGVVYAPSMSGNMHALDAATGKVLFTFASGGSVLDGPAIADGVVYWGSGYKKTGGGTTNNKIFAFGLPNMP</sequence>
<dbReference type="EMBL" id="CP000473">
    <property type="protein sequence ID" value="ABJ86660.1"/>
    <property type="molecule type" value="Genomic_DNA"/>
</dbReference>
<evidence type="ECO:0000313" key="6">
    <source>
        <dbReference type="EMBL" id="ABJ86660.1"/>
    </source>
</evidence>
<evidence type="ECO:0000256" key="4">
    <source>
        <dbReference type="SAM" id="SignalP"/>
    </source>
</evidence>
<dbReference type="InParanoid" id="Q01UL0"/>
<dbReference type="KEGG" id="sus:Acid_5713"/>
<dbReference type="SMART" id="SM00564">
    <property type="entry name" value="PQQ"/>
    <property type="match status" value="7"/>
</dbReference>
<feature type="domain" description="Pyrrolo-quinoline quinone repeat" evidence="5">
    <location>
        <begin position="414"/>
        <end position="488"/>
    </location>
</feature>
<proteinExistence type="inferred from homology"/>
<dbReference type="GO" id="GO:0016491">
    <property type="term" value="F:oxidoreductase activity"/>
    <property type="evidence" value="ECO:0007669"/>
    <property type="project" value="UniProtKB-KW"/>
</dbReference>
<name>Q01UL0_SOLUE</name>
<dbReference type="Pfam" id="PF13360">
    <property type="entry name" value="PQQ_2"/>
    <property type="match status" value="2"/>
</dbReference>
<feature type="chain" id="PRO_5004163214" evidence="4">
    <location>
        <begin position="21"/>
        <end position="513"/>
    </location>
</feature>
<dbReference type="SUPFAM" id="SSF50998">
    <property type="entry name" value="Quinoprotein alcohol dehydrogenase-like"/>
    <property type="match status" value="1"/>
</dbReference>
<dbReference type="eggNOG" id="COG1520">
    <property type="taxonomic scope" value="Bacteria"/>
</dbReference>
<evidence type="ECO:0000256" key="2">
    <source>
        <dbReference type="ARBA" id="ARBA00008156"/>
    </source>
</evidence>
<evidence type="ECO:0000256" key="1">
    <source>
        <dbReference type="ARBA" id="ARBA00001931"/>
    </source>
</evidence>
<evidence type="ECO:0000256" key="3">
    <source>
        <dbReference type="ARBA" id="ARBA00023002"/>
    </source>
</evidence>
<dbReference type="OrthoDB" id="9794322at2"/>
<dbReference type="InterPro" id="IPR015943">
    <property type="entry name" value="WD40/YVTN_repeat-like_dom_sf"/>
</dbReference>
<comment type="similarity">
    <text evidence="2">Belongs to the bacterial PQQ dehydrogenase family.</text>
</comment>
<comment type="cofactor">
    <cofactor evidence="1">
        <name>pyrroloquinoline quinone</name>
        <dbReference type="ChEBI" id="CHEBI:58442"/>
    </cofactor>
</comment>
<keyword evidence="4" id="KW-0732">Signal</keyword>
<dbReference type="InterPro" id="IPR018391">
    <property type="entry name" value="PQQ_b-propeller_rpt"/>
</dbReference>
<evidence type="ECO:0000259" key="5">
    <source>
        <dbReference type="Pfam" id="PF13360"/>
    </source>
</evidence>
<dbReference type="AlphaFoldDB" id="Q01UL0"/>
<dbReference type="STRING" id="234267.Acid_5713"/>
<gene>
    <name evidence="6" type="ordered locus">Acid_5713</name>
</gene>
<feature type="domain" description="Pyrrolo-quinoline quinone repeat" evidence="5">
    <location>
        <begin position="56"/>
        <end position="183"/>
    </location>
</feature>
<protein>
    <submittedName>
        <fullName evidence="6">Pyrrolo-quinoline quinone</fullName>
    </submittedName>
</protein>
<dbReference type="Gene3D" id="2.130.10.10">
    <property type="entry name" value="YVTN repeat-like/Quinoprotein amine dehydrogenase"/>
    <property type="match status" value="1"/>
</dbReference>
<organism evidence="6">
    <name type="scientific">Solibacter usitatus (strain Ellin6076)</name>
    <dbReference type="NCBI Taxonomy" id="234267"/>
    <lineage>
        <taxon>Bacteria</taxon>
        <taxon>Pseudomonadati</taxon>
        <taxon>Acidobacteriota</taxon>
        <taxon>Terriglobia</taxon>
        <taxon>Bryobacterales</taxon>
        <taxon>Solibacteraceae</taxon>
        <taxon>Candidatus Solibacter</taxon>
    </lineage>
</organism>
<dbReference type="InterPro" id="IPR002372">
    <property type="entry name" value="PQQ_rpt_dom"/>
</dbReference>
<keyword evidence="3" id="KW-0560">Oxidoreductase</keyword>
<reference evidence="6" key="1">
    <citation type="submission" date="2006-10" db="EMBL/GenBank/DDBJ databases">
        <title>Complete sequence of Solibacter usitatus Ellin6076.</title>
        <authorList>
            <consortium name="US DOE Joint Genome Institute"/>
            <person name="Copeland A."/>
            <person name="Lucas S."/>
            <person name="Lapidus A."/>
            <person name="Barry K."/>
            <person name="Detter J.C."/>
            <person name="Glavina del Rio T."/>
            <person name="Hammon N."/>
            <person name="Israni S."/>
            <person name="Dalin E."/>
            <person name="Tice H."/>
            <person name="Pitluck S."/>
            <person name="Thompson L.S."/>
            <person name="Brettin T."/>
            <person name="Bruce D."/>
            <person name="Han C."/>
            <person name="Tapia R."/>
            <person name="Gilna P."/>
            <person name="Schmutz J."/>
            <person name="Larimer F."/>
            <person name="Land M."/>
            <person name="Hauser L."/>
            <person name="Kyrpides N."/>
            <person name="Mikhailova N."/>
            <person name="Janssen P.H."/>
            <person name="Kuske C.R."/>
            <person name="Richardson P."/>
        </authorList>
    </citation>
    <scope>NUCLEOTIDE SEQUENCE</scope>
    <source>
        <strain evidence="6">Ellin6076</strain>
    </source>
</reference>
<dbReference type="PANTHER" id="PTHR32303:SF10">
    <property type="entry name" value="OUTER MEMBRANE PROTEIN ASSEMBLY FACTOR BAMB"/>
    <property type="match status" value="1"/>
</dbReference>
<dbReference type="HOGENOM" id="CLU_020613_0_0_0"/>
<dbReference type="InterPro" id="IPR011047">
    <property type="entry name" value="Quinoprotein_ADH-like_sf"/>
</dbReference>
<accession>Q01UL0</accession>